<evidence type="ECO:0000313" key="2">
    <source>
        <dbReference type="Proteomes" id="UP000323144"/>
    </source>
</evidence>
<dbReference type="EMBL" id="CP043026">
    <property type="protein sequence ID" value="QEH62382.1"/>
    <property type="molecule type" value="Genomic_DNA"/>
</dbReference>
<protein>
    <submittedName>
        <fullName evidence="1">Uncharacterized protein</fullName>
    </submittedName>
</protein>
<dbReference type="KEGG" id="schi:SCHIN_v1c11890"/>
<dbReference type="GO" id="GO:0016020">
    <property type="term" value="C:membrane"/>
    <property type="evidence" value="ECO:0007669"/>
    <property type="project" value="InterPro"/>
</dbReference>
<dbReference type="AlphaFoldDB" id="A0A5B9Y8N6"/>
<dbReference type="Pfam" id="PF05215">
    <property type="entry name" value="Spiralin"/>
    <property type="match status" value="1"/>
</dbReference>
<sequence length="292" mass="33300">MKKFLKISGLSLILGVSTNLVEACQSSLNSNVYDLSNLSDLELFANEEARVVEEKVTSRIWDGTFGLTSEEIENSFEVFFINYVGQNDYLNSGDIIKINSTNSSKHVKGEASLIVSKFDISKIDMNYFDNYSLHANVPWTFFKESIISFLNRQIRRELILENNYKFILEPGTLVQEFDNAPERLVGEKTIIIRSVDNSRNFITGSISLKTIKYDLNDFELGMFRVGLEKEKIKEILIGRIKLLNGDFKYGKDYGIEFEHTGNHLQEGEKITIYSENSSTKLKGIKVLDPNLV</sequence>
<dbReference type="RefSeq" id="WP_166508740.1">
    <property type="nucleotide sequence ID" value="NZ_CP043026.1"/>
</dbReference>
<proteinExistence type="predicted"/>
<dbReference type="Proteomes" id="UP000323144">
    <property type="component" value="Chromosome"/>
</dbReference>
<gene>
    <name evidence="1" type="ORF">SCHIN_v1c11890</name>
</gene>
<keyword evidence="2" id="KW-1185">Reference proteome</keyword>
<organism evidence="1 2">
    <name type="scientific">Spiroplasma chinense</name>
    <dbReference type="NCBI Taxonomy" id="216932"/>
    <lineage>
        <taxon>Bacteria</taxon>
        <taxon>Bacillati</taxon>
        <taxon>Mycoplasmatota</taxon>
        <taxon>Mollicutes</taxon>
        <taxon>Entomoplasmatales</taxon>
        <taxon>Spiroplasmataceae</taxon>
        <taxon>Spiroplasma</taxon>
    </lineage>
</organism>
<name>A0A5B9Y8N6_9MOLU</name>
<accession>A0A5B9Y8N6</accession>
<reference evidence="1 2" key="1">
    <citation type="submission" date="2019-08" db="EMBL/GenBank/DDBJ databases">
        <title>Complete genome sequence of Spiroplasma chinense CCH (DSM 19755).</title>
        <authorList>
            <person name="Shen H.-Y."/>
            <person name="Lin Y.-C."/>
            <person name="Chou L."/>
            <person name="Kuo C.-H."/>
        </authorList>
    </citation>
    <scope>NUCLEOTIDE SEQUENCE [LARGE SCALE GENOMIC DNA]</scope>
    <source>
        <strain evidence="1 2">CCH</strain>
    </source>
</reference>
<evidence type="ECO:0000313" key="1">
    <source>
        <dbReference type="EMBL" id="QEH62382.1"/>
    </source>
</evidence>
<dbReference type="InterPro" id="IPR007880">
    <property type="entry name" value="Spiralin"/>
</dbReference>